<dbReference type="InterPro" id="IPR053228">
    <property type="entry name" value="Stereospecific_Lipase"/>
</dbReference>
<feature type="chain" id="PRO_5047265577" evidence="1">
    <location>
        <begin position="26"/>
        <end position="244"/>
    </location>
</feature>
<evidence type="ECO:0000259" key="2">
    <source>
        <dbReference type="Pfam" id="PF12697"/>
    </source>
</evidence>
<dbReference type="Pfam" id="PF12697">
    <property type="entry name" value="Abhydrolase_6"/>
    <property type="match status" value="1"/>
</dbReference>
<dbReference type="Proteomes" id="UP001596512">
    <property type="component" value="Unassembled WGS sequence"/>
</dbReference>
<name>A0ABW2TI95_9PSEU</name>
<dbReference type="EMBL" id="JBHTEY010000004">
    <property type="protein sequence ID" value="MFC7613129.1"/>
    <property type="molecule type" value="Genomic_DNA"/>
</dbReference>
<comment type="caution">
    <text evidence="3">The sequence shown here is derived from an EMBL/GenBank/DDBJ whole genome shotgun (WGS) entry which is preliminary data.</text>
</comment>
<dbReference type="InterPro" id="IPR000073">
    <property type="entry name" value="AB_hydrolase_1"/>
</dbReference>
<feature type="signal peptide" evidence="1">
    <location>
        <begin position="1"/>
        <end position="25"/>
    </location>
</feature>
<dbReference type="PANTHER" id="PTHR37574">
    <property type="entry name" value="LIPASE B"/>
    <property type="match status" value="1"/>
</dbReference>
<evidence type="ECO:0000256" key="1">
    <source>
        <dbReference type="SAM" id="SignalP"/>
    </source>
</evidence>
<dbReference type="GO" id="GO:0016787">
    <property type="term" value="F:hydrolase activity"/>
    <property type="evidence" value="ECO:0007669"/>
    <property type="project" value="UniProtKB-KW"/>
</dbReference>
<accession>A0ABW2TI95</accession>
<dbReference type="SUPFAM" id="SSF53474">
    <property type="entry name" value="alpha/beta-Hydrolases"/>
    <property type="match status" value="1"/>
</dbReference>
<gene>
    <name evidence="3" type="ORF">ACFQV2_05330</name>
</gene>
<evidence type="ECO:0000313" key="4">
    <source>
        <dbReference type="Proteomes" id="UP001596512"/>
    </source>
</evidence>
<protein>
    <submittedName>
        <fullName evidence="3">Lipase family alpha/beta hydrolase</fullName>
    </submittedName>
</protein>
<keyword evidence="4" id="KW-1185">Reference proteome</keyword>
<proteinExistence type="predicted"/>
<feature type="domain" description="AB hydrolase-1" evidence="2">
    <location>
        <begin position="30"/>
        <end position="215"/>
    </location>
</feature>
<evidence type="ECO:0000313" key="3">
    <source>
        <dbReference type="EMBL" id="MFC7613129.1"/>
    </source>
</evidence>
<organism evidence="3 4">
    <name type="scientific">Actinokineospora soli</name>
    <dbReference type="NCBI Taxonomy" id="1048753"/>
    <lineage>
        <taxon>Bacteria</taxon>
        <taxon>Bacillati</taxon>
        <taxon>Actinomycetota</taxon>
        <taxon>Actinomycetes</taxon>
        <taxon>Pseudonocardiales</taxon>
        <taxon>Pseudonocardiaceae</taxon>
        <taxon>Actinokineospora</taxon>
    </lineage>
</organism>
<keyword evidence="3" id="KW-0378">Hydrolase</keyword>
<reference evidence="4" key="1">
    <citation type="journal article" date="2019" name="Int. J. Syst. Evol. Microbiol.">
        <title>The Global Catalogue of Microorganisms (GCM) 10K type strain sequencing project: providing services to taxonomists for standard genome sequencing and annotation.</title>
        <authorList>
            <consortium name="The Broad Institute Genomics Platform"/>
            <consortium name="The Broad Institute Genome Sequencing Center for Infectious Disease"/>
            <person name="Wu L."/>
            <person name="Ma J."/>
        </authorList>
    </citation>
    <scope>NUCLEOTIDE SEQUENCE [LARGE SCALE GENOMIC DNA]</scope>
    <source>
        <strain evidence="4">JCM 17695</strain>
    </source>
</reference>
<dbReference type="PANTHER" id="PTHR37574:SF1">
    <property type="entry name" value="LIPASE B"/>
    <property type="match status" value="1"/>
</dbReference>
<dbReference type="InterPro" id="IPR029058">
    <property type="entry name" value="AB_hydrolase_fold"/>
</dbReference>
<sequence>MIRRAIGTLLAAAALTTAVAAPAWAAPRPVVVVAGTFGPAFFYEPLAARLRAEGRQVAIFQLTGLGTADIRTSARDLARFADDFRTRTGAGTVDLVAHSQGGLVARQYIRFEGGADEVGHLVNLAVPNNGTVVANMADFFGGGNCLTIVSCQQMRVGSTFLDTLNAGDDTYGPVRYTNLFTLLDELVQPVWNAAMADGATNVLVQSQCPLRAVAHIGMALDGTVYDGISDALNGESVRLNCFAV</sequence>
<dbReference type="Gene3D" id="3.40.50.1820">
    <property type="entry name" value="alpha/beta hydrolase"/>
    <property type="match status" value="1"/>
</dbReference>
<keyword evidence="1" id="KW-0732">Signal</keyword>